<keyword evidence="8" id="KW-1185">Reference proteome</keyword>
<evidence type="ECO:0000256" key="2">
    <source>
        <dbReference type="ARBA" id="ARBA00022692"/>
    </source>
</evidence>
<feature type="transmembrane region" description="Helical" evidence="5">
    <location>
        <begin position="33"/>
        <end position="53"/>
    </location>
</feature>
<dbReference type="VEuPathDB" id="TrichDB:TVAG_391300"/>
<dbReference type="InterPro" id="IPR005829">
    <property type="entry name" value="Sugar_transporter_CS"/>
</dbReference>
<dbReference type="AlphaFoldDB" id="A2DFP3"/>
<feature type="transmembrane region" description="Helical" evidence="5">
    <location>
        <begin position="119"/>
        <end position="139"/>
    </location>
</feature>
<feature type="transmembrane region" description="Helical" evidence="5">
    <location>
        <begin position="86"/>
        <end position="107"/>
    </location>
</feature>
<feature type="transmembrane region" description="Helical" evidence="5">
    <location>
        <begin position="342"/>
        <end position="364"/>
    </location>
</feature>
<dbReference type="InterPro" id="IPR005828">
    <property type="entry name" value="MFS_sugar_transport-like"/>
</dbReference>
<dbReference type="PROSITE" id="PS00217">
    <property type="entry name" value="SUGAR_TRANSPORT_2"/>
    <property type="match status" value="1"/>
</dbReference>
<dbReference type="PANTHER" id="PTHR48021:SF1">
    <property type="entry name" value="GH07001P-RELATED"/>
    <property type="match status" value="1"/>
</dbReference>
<dbReference type="KEGG" id="tva:5466288"/>
<keyword evidence="3 5" id="KW-1133">Transmembrane helix</keyword>
<evidence type="ECO:0000256" key="5">
    <source>
        <dbReference type="SAM" id="Phobius"/>
    </source>
</evidence>
<dbReference type="RefSeq" id="XP_001581732.1">
    <property type="nucleotide sequence ID" value="XM_001581682.1"/>
</dbReference>
<dbReference type="Gene3D" id="1.20.1250.20">
    <property type="entry name" value="MFS general substrate transporter like domains"/>
    <property type="match status" value="2"/>
</dbReference>
<feature type="transmembrane region" description="Helical" evidence="5">
    <location>
        <begin position="60"/>
        <end position="80"/>
    </location>
</feature>
<dbReference type="PROSITE" id="PS50850">
    <property type="entry name" value="MFS"/>
    <property type="match status" value="1"/>
</dbReference>
<dbReference type="GO" id="GO:0022857">
    <property type="term" value="F:transmembrane transporter activity"/>
    <property type="evidence" value="ECO:0000318"/>
    <property type="project" value="GO_Central"/>
</dbReference>
<organism evidence="7 8">
    <name type="scientific">Trichomonas vaginalis (strain ATCC PRA-98 / G3)</name>
    <dbReference type="NCBI Taxonomy" id="412133"/>
    <lineage>
        <taxon>Eukaryota</taxon>
        <taxon>Metamonada</taxon>
        <taxon>Parabasalia</taxon>
        <taxon>Trichomonadida</taxon>
        <taxon>Trichomonadidae</taxon>
        <taxon>Trichomonas</taxon>
    </lineage>
</organism>
<dbReference type="GO" id="GO:0016020">
    <property type="term" value="C:membrane"/>
    <property type="evidence" value="ECO:0000318"/>
    <property type="project" value="GO_Central"/>
</dbReference>
<gene>
    <name evidence="7" type="ORF">TVAG_391300</name>
</gene>
<dbReference type="Pfam" id="PF00083">
    <property type="entry name" value="Sugar_tr"/>
    <property type="match status" value="2"/>
</dbReference>
<proteinExistence type="predicted"/>
<dbReference type="InParanoid" id="A2DFP3"/>
<feature type="transmembrane region" description="Helical" evidence="5">
    <location>
        <begin position="186"/>
        <end position="205"/>
    </location>
</feature>
<dbReference type="SUPFAM" id="SSF103473">
    <property type="entry name" value="MFS general substrate transporter"/>
    <property type="match status" value="1"/>
</dbReference>
<evidence type="ECO:0000256" key="3">
    <source>
        <dbReference type="ARBA" id="ARBA00022989"/>
    </source>
</evidence>
<dbReference type="PANTHER" id="PTHR48021">
    <property type="match status" value="1"/>
</dbReference>
<reference evidence="7" key="1">
    <citation type="submission" date="2006-10" db="EMBL/GenBank/DDBJ databases">
        <authorList>
            <person name="Amadeo P."/>
            <person name="Zhao Q."/>
            <person name="Wortman J."/>
            <person name="Fraser-Liggett C."/>
            <person name="Carlton J."/>
        </authorList>
    </citation>
    <scope>NUCLEOTIDE SEQUENCE</scope>
    <source>
        <strain evidence="7">G3</strain>
    </source>
</reference>
<dbReference type="VEuPathDB" id="TrichDB:TVAGG3_0323660"/>
<evidence type="ECO:0000313" key="8">
    <source>
        <dbReference type="Proteomes" id="UP000001542"/>
    </source>
</evidence>
<dbReference type="InterPro" id="IPR036259">
    <property type="entry name" value="MFS_trans_sf"/>
</dbReference>
<name>A2DFP3_TRIV3</name>
<protein>
    <submittedName>
        <fullName evidence="7">Major facilitator superfamily protein</fullName>
    </submittedName>
</protein>
<dbReference type="FunFam" id="1.20.1250.20:FF:000279">
    <property type="entry name" value="Major facilitator superfamily protein"/>
    <property type="match status" value="1"/>
</dbReference>
<evidence type="ECO:0000259" key="6">
    <source>
        <dbReference type="PROSITE" id="PS50850"/>
    </source>
</evidence>
<evidence type="ECO:0000256" key="1">
    <source>
        <dbReference type="ARBA" id="ARBA00004141"/>
    </source>
</evidence>
<dbReference type="eggNOG" id="KOG0254">
    <property type="taxonomic scope" value="Eukaryota"/>
</dbReference>
<evidence type="ECO:0000313" key="7">
    <source>
        <dbReference type="EMBL" id="EAY20746.1"/>
    </source>
</evidence>
<feature type="transmembrane region" description="Helical" evidence="5">
    <location>
        <begin position="217"/>
        <end position="242"/>
    </location>
</feature>
<evidence type="ECO:0000256" key="4">
    <source>
        <dbReference type="ARBA" id="ARBA00023136"/>
    </source>
</evidence>
<feature type="transmembrane region" description="Helical" evidence="5">
    <location>
        <begin position="145"/>
        <end position="165"/>
    </location>
</feature>
<dbReference type="InterPro" id="IPR020846">
    <property type="entry name" value="MFS_dom"/>
</dbReference>
<dbReference type="EMBL" id="DS113195">
    <property type="protein sequence ID" value="EAY20746.1"/>
    <property type="molecule type" value="Genomic_DNA"/>
</dbReference>
<feature type="transmembrane region" description="Helical" evidence="5">
    <location>
        <begin position="277"/>
        <end position="300"/>
    </location>
</feature>
<dbReference type="PRINTS" id="PR00171">
    <property type="entry name" value="SUGRTRNSPORT"/>
</dbReference>
<dbReference type="SMR" id="A2DFP3"/>
<dbReference type="Proteomes" id="UP000001542">
    <property type="component" value="Unassembled WGS sequence"/>
</dbReference>
<feature type="transmembrane region" description="Helical" evidence="5">
    <location>
        <begin position="249"/>
        <end position="271"/>
    </location>
</feature>
<dbReference type="STRING" id="5722.A2DFP3"/>
<feature type="domain" description="Major facilitator superfamily (MFS) profile" evidence="6">
    <location>
        <begin position="1"/>
        <end position="368"/>
    </location>
</feature>
<keyword evidence="4 5" id="KW-0472">Membrane</keyword>
<dbReference type="InterPro" id="IPR003663">
    <property type="entry name" value="Sugar/inositol_transpt"/>
</dbReference>
<dbReference type="InterPro" id="IPR050549">
    <property type="entry name" value="MFS_Trehalose_Transporter"/>
</dbReference>
<comment type="subcellular location">
    <subcellularLocation>
        <location evidence="1">Membrane</location>
        <topology evidence="1">Multi-pass membrane protein</topology>
    </subcellularLocation>
</comment>
<reference evidence="7" key="2">
    <citation type="journal article" date="2007" name="Science">
        <title>Draft genome sequence of the sexually transmitted pathogen Trichomonas vaginalis.</title>
        <authorList>
            <person name="Carlton J.M."/>
            <person name="Hirt R.P."/>
            <person name="Silva J.C."/>
            <person name="Delcher A.L."/>
            <person name="Schatz M."/>
            <person name="Zhao Q."/>
            <person name="Wortman J.R."/>
            <person name="Bidwell S.L."/>
            <person name="Alsmark U.C.M."/>
            <person name="Besteiro S."/>
            <person name="Sicheritz-Ponten T."/>
            <person name="Noel C.J."/>
            <person name="Dacks J.B."/>
            <person name="Foster P.G."/>
            <person name="Simillion C."/>
            <person name="Van de Peer Y."/>
            <person name="Miranda-Saavedra D."/>
            <person name="Barton G.J."/>
            <person name="Westrop G.D."/>
            <person name="Mueller S."/>
            <person name="Dessi D."/>
            <person name="Fiori P.L."/>
            <person name="Ren Q."/>
            <person name="Paulsen I."/>
            <person name="Zhang H."/>
            <person name="Bastida-Corcuera F.D."/>
            <person name="Simoes-Barbosa A."/>
            <person name="Brown M.T."/>
            <person name="Hayes R.D."/>
            <person name="Mukherjee M."/>
            <person name="Okumura C.Y."/>
            <person name="Schneider R."/>
            <person name="Smith A.J."/>
            <person name="Vanacova S."/>
            <person name="Villalvazo M."/>
            <person name="Haas B.J."/>
            <person name="Pertea M."/>
            <person name="Feldblyum T.V."/>
            <person name="Utterback T.R."/>
            <person name="Shu C.L."/>
            <person name="Osoegawa K."/>
            <person name="de Jong P.J."/>
            <person name="Hrdy I."/>
            <person name="Horvathova L."/>
            <person name="Zubacova Z."/>
            <person name="Dolezal P."/>
            <person name="Malik S.B."/>
            <person name="Logsdon J.M. Jr."/>
            <person name="Henze K."/>
            <person name="Gupta A."/>
            <person name="Wang C.C."/>
            <person name="Dunne R.L."/>
            <person name="Upcroft J.A."/>
            <person name="Upcroft P."/>
            <person name="White O."/>
            <person name="Salzberg S.L."/>
            <person name="Tang P."/>
            <person name="Chiu C.-H."/>
            <person name="Lee Y.-S."/>
            <person name="Embley T.M."/>
            <person name="Coombs G.H."/>
            <person name="Mottram J.C."/>
            <person name="Tachezy J."/>
            <person name="Fraser-Liggett C.M."/>
            <person name="Johnson P.J."/>
        </authorList>
    </citation>
    <scope>NUCLEOTIDE SEQUENCE [LARGE SCALE GENOMIC DNA]</scope>
    <source>
        <strain evidence="7">G3</strain>
    </source>
</reference>
<dbReference type="OrthoDB" id="6612291at2759"/>
<dbReference type="GO" id="GO:0055085">
    <property type="term" value="P:transmembrane transport"/>
    <property type="evidence" value="ECO:0000318"/>
    <property type="project" value="GO_Central"/>
</dbReference>
<keyword evidence="2 5" id="KW-0812">Transmembrane</keyword>
<sequence>MGGINMGLGLVYSSFTLTPITDRFGLTKTESTMFNVVGYLCAMIGSIFITPFVNRFGKRWTGFCVAIYGIIVWIVLGLSQNKPMVFVFRGLTGMTIGLYSTITPSFIAEVAPAGKKNLFGFMNQIGFAIGFLTVTILGALISWRYTSIICCFPSVIIACGILFIPEQENKAIKVSIGQVCKYKKELLIAFLCMFFLQFSGINAVMSNMQIIITNAKINISTSVVGILTNIVQLIATCISAVVVDKLGTIACWITSASGQLIAFLLLCLHQKCALPSWVFMIGLFLEQLSYGIGTGPIPFATASNIFRVELRATAMSISGAENWGLGTLVVLIWPYLESGLTLGYAFLFFLGIQILSIIFGSIVFRKSTEAKDTAATEEESNSYDEETENMKRKLSYAGVIPEL</sequence>
<accession>A2DFP3</accession>